<dbReference type="GO" id="GO:0015031">
    <property type="term" value="P:protein transport"/>
    <property type="evidence" value="ECO:0007669"/>
    <property type="project" value="InterPro"/>
</dbReference>
<dbReference type="AlphaFoldDB" id="A0AAV1VTT5"/>
<dbReference type="Gene3D" id="3.40.50.1820">
    <property type="entry name" value="alpha/beta hydrolase"/>
    <property type="match status" value="1"/>
</dbReference>
<evidence type="ECO:0000313" key="3">
    <source>
        <dbReference type="EMBL" id="CAL0300296.1"/>
    </source>
</evidence>
<dbReference type="InterPro" id="IPR005061">
    <property type="entry name" value="Ist1"/>
</dbReference>
<organism evidence="3 4">
    <name type="scientific">Lupinus luteus</name>
    <name type="common">European yellow lupine</name>
    <dbReference type="NCBI Taxonomy" id="3873"/>
    <lineage>
        <taxon>Eukaryota</taxon>
        <taxon>Viridiplantae</taxon>
        <taxon>Streptophyta</taxon>
        <taxon>Embryophyta</taxon>
        <taxon>Tracheophyta</taxon>
        <taxon>Spermatophyta</taxon>
        <taxon>Magnoliopsida</taxon>
        <taxon>eudicotyledons</taxon>
        <taxon>Gunneridae</taxon>
        <taxon>Pentapetalae</taxon>
        <taxon>rosids</taxon>
        <taxon>fabids</taxon>
        <taxon>Fabales</taxon>
        <taxon>Fabaceae</taxon>
        <taxon>Papilionoideae</taxon>
        <taxon>50 kb inversion clade</taxon>
        <taxon>genistoids sensu lato</taxon>
        <taxon>core genistoids</taxon>
        <taxon>Genisteae</taxon>
        <taxon>Lupinus</taxon>
    </lineage>
</organism>
<dbReference type="EMBL" id="CAXHTB010000001">
    <property type="protein sequence ID" value="CAL0300296.1"/>
    <property type="molecule type" value="Genomic_DNA"/>
</dbReference>
<dbReference type="Pfam" id="PF03398">
    <property type="entry name" value="Ist1"/>
    <property type="match status" value="1"/>
</dbReference>
<proteinExistence type="inferred from homology"/>
<sequence>MPDPGVPMKGALFFCHGYGSTCTFFFEGTAKRIAGSGYGVYAMDYPGFGLSEGLHGHVPSFDDLVDDVIEIFAKIKERPEVRELPRFILGQSMGGAVALKAHLKESNDWDGVILVAPMCKIAEGMLPSTAVLSALSFLSNVVPKAKLFPFKDISGLTYREPSKRKMAGYNVLSYDGNTRLKTGIELLKATQDIESQLHKVSAPLLILHGAEDKVTDPLVSQFLYEKASSKDKTLKIYEGGYHGILEGEPDDRIFELLQNKRDVHLKQMRKEIFQFLQAGQEPIARIRIPYHFPGICKLLLRFNYSLVKFFFCNLSKMGNKVIAFWIYLLHNICWDCPSELREAIASIIFAAPRCSDVPDLLHIKNLFTTKYGKEFVSAVSELRPDSGVNRMIIEKLSVSAPSGEVKLKVLREIAEEYNLAWDSSQTEAEFRKNHEDLLGGTKAVGVGGTLSHIPNKKSYNNLSTHEQEYKHQKAPSPSSNSVWLNTNKIEQPHKNNDVPVGDAKSETRLNSSDVLDKARVAIASAERATAAARAAAALVQNDLGSLKLEGKSL</sequence>
<dbReference type="InterPro" id="IPR022742">
    <property type="entry name" value="Hydrolase_4"/>
</dbReference>
<reference evidence="3 4" key="1">
    <citation type="submission" date="2024-03" db="EMBL/GenBank/DDBJ databases">
        <authorList>
            <person name="Martinez-Hernandez J."/>
        </authorList>
    </citation>
    <scope>NUCLEOTIDE SEQUENCE [LARGE SCALE GENOMIC DNA]</scope>
</reference>
<dbReference type="FunFam" id="3.40.50.1820:FF:000054">
    <property type="entry name" value="Alpha/beta-Hydrolases superfamily protein"/>
    <property type="match status" value="1"/>
</dbReference>
<dbReference type="InterPro" id="IPR029058">
    <property type="entry name" value="AB_hydrolase_fold"/>
</dbReference>
<dbReference type="PANTHER" id="PTHR11614">
    <property type="entry name" value="PHOSPHOLIPASE-RELATED"/>
    <property type="match status" value="1"/>
</dbReference>
<evidence type="ECO:0000259" key="2">
    <source>
        <dbReference type="Pfam" id="PF12146"/>
    </source>
</evidence>
<dbReference type="InterPro" id="IPR051044">
    <property type="entry name" value="MAG_DAG_Lipase"/>
</dbReference>
<keyword evidence="4" id="KW-1185">Reference proteome</keyword>
<dbReference type="InterPro" id="IPR000073">
    <property type="entry name" value="AB_hydrolase_1"/>
</dbReference>
<evidence type="ECO:0000256" key="1">
    <source>
        <dbReference type="ARBA" id="ARBA00005536"/>
    </source>
</evidence>
<comment type="similarity">
    <text evidence="1">Belongs to the IST1 family.</text>
</comment>
<protein>
    <recommendedName>
        <fullName evidence="2">Serine aminopeptidase S33 domain-containing protein</fullName>
    </recommendedName>
</protein>
<dbReference type="SUPFAM" id="SSF53474">
    <property type="entry name" value="alpha/beta-Hydrolases"/>
    <property type="match status" value="1"/>
</dbReference>
<evidence type="ECO:0000313" key="4">
    <source>
        <dbReference type="Proteomes" id="UP001497480"/>
    </source>
</evidence>
<feature type="domain" description="Serine aminopeptidase S33" evidence="2">
    <location>
        <begin position="8"/>
        <end position="249"/>
    </location>
</feature>
<name>A0AAV1VTT5_LUPLU</name>
<dbReference type="InterPro" id="IPR042277">
    <property type="entry name" value="IST1-like"/>
</dbReference>
<dbReference type="PRINTS" id="PR00111">
    <property type="entry name" value="ABHYDROLASE"/>
</dbReference>
<dbReference type="Gene3D" id="1.20.1260.60">
    <property type="entry name" value="Vacuolar protein sorting-associated protein Ist1"/>
    <property type="match status" value="1"/>
</dbReference>
<accession>A0AAV1VTT5</accession>
<comment type="caution">
    <text evidence="3">The sequence shown here is derived from an EMBL/GenBank/DDBJ whole genome shotgun (WGS) entry which is preliminary data.</text>
</comment>
<dbReference type="Pfam" id="PF12146">
    <property type="entry name" value="Hydrolase_4"/>
    <property type="match status" value="1"/>
</dbReference>
<dbReference type="Proteomes" id="UP001497480">
    <property type="component" value="Unassembled WGS sequence"/>
</dbReference>
<gene>
    <name evidence="3" type="ORF">LLUT_LOCUS1356</name>
</gene>